<organism evidence="2 3">
    <name type="scientific">Globodera rostochiensis</name>
    <name type="common">Golden nematode worm</name>
    <name type="synonym">Heterodera rostochiensis</name>
    <dbReference type="NCBI Taxonomy" id="31243"/>
    <lineage>
        <taxon>Eukaryota</taxon>
        <taxon>Metazoa</taxon>
        <taxon>Ecdysozoa</taxon>
        <taxon>Nematoda</taxon>
        <taxon>Chromadorea</taxon>
        <taxon>Rhabditida</taxon>
        <taxon>Tylenchina</taxon>
        <taxon>Tylenchomorpha</taxon>
        <taxon>Tylenchoidea</taxon>
        <taxon>Heteroderidae</taxon>
        <taxon>Heteroderinae</taxon>
        <taxon>Globodera</taxon>
    </lineage>
</organism>
<dbReference type="AlphaFoldDB" id="A0A914HWV2"/>
<name>A0A914HWV2_GLORO</name>
<evidence type="ECO:0000313" key="2">
    <source>
        <dbReference type="Proteomes" id="UP000887572"/>
    </source>
</evidence>
<sequence>MNVRELLINAATSKPKRRQREPTMEADENSGDTHQQMDGETTHTVESQQRVEFEIGNSRQGGEVLWYEGFRFLFNKKTGDRAYWRLTPPSISGVEVEERLRNFNKRARTEPNWAAKRRRPFGHALNGNEVANIAIPPELRTKDNKSFLIYDSASVRPGADDRTILFASDKKLLIRSAFRRCISLAFLPPEIVRWGFLFYMAKNYIGLSEWERTNKAASFQSDSDANRMFDDMAGHSTPRTSMTMPNPNDVRSLILTSFCRHSDEFSIVHPQPAGETSLNINHIGL</sequence>
<reference evidence="3" key="1">
    <citation type="submission" date="2022-11" db="UniProtKB">
        <authorList>
            <consortium name="WormBaseParasite"/>
        </authorList>
    </citation>
    <scope>IDENTIFICATION</scope>
</reference>
<keyword evidence="2" id="KW-1185">Reference proteome</keyword>
<evidence type="ECO:0000313" key="3">
    <source>
        <dbReference type="WBParaSite" id="Gr19_v10_g4517.t2"/>
    </source>
</evidence>
<feature type="region of interest" description="Disordered" evidence="1">
    <location>
        <begin position="1"/>
        <end position="49"/>
    </location>
</feature>
<dbReference type="Proteomes" id="UP000887572">
    <property type="component" value="Unplaced"/>
</dbReference>
<protein>
    <submittedName>
        <fullName evidence="3">Uncharacterized protein</fullName>
    </submittedName>
</protein>
<dbReference type="WBParaSite" id="Gr19_v10_g4517.t2">
    <property type="protein sequence ID" value="Gr19_v10_g4517.t2"/>
    <property type="gene ID" value="Gr19_v10_g4517"/>
</dbReference>
<accession>A0A914HWV2</accession>
<proteinExistence type="predicted"/>
<evidence type="ECO:0000256" key="1">
    <source>
        <dbReference type="SAM" id="MobiDB-lite"/>
    </source>
</evidence>
<feature type="compositionally biased region" description="Basic and acidic residues" evidence="1">
    <location>
        <begin position="35"/>
        <end position="49"/>
    </location>
</feature>
<dbReference type="Gene3D" id="2.20.25.240">
    <property type="match status" value="1"/>
</dbReference>